<evidence type="ECO:0000256" key="2">
    <source>
        <dbReference type="SAM" id="MobiDB-lite"/>
    </source>
</evidence>
<dbReference type="NCBIfam" id="TIGR00254">
    <property type="entry name" value="GGDEF"/>
    <property type="match status" value="1"/>
</dbReference>
<keyword evidence="3" id="KW-0812">Transmembrane</keyword>
<name>A0A1G5MEN6_AFIMA</name>
<dbReference type="SUPFAM" id="SSF53850">
    <property type="entry name" value="Periplasmic binding protein-like II"/>
    <property type="match status" value="3"/>
</dbReference>
<evidence type="ECO:0000256" key="3">
    <source>
        <dbReference type="SAM" id="Phobius"/>
    </source>
</evidence>
<reference evidence="5 6" key="1">
    <citation type="submission" date="2016-10" db="EMBL/GenBank/DDBJ databases">
        <authorList>
            <person name="de Groot N.N."/>
        </authorList>
    </citation>
    <scope>NUCLEOTIDE SEQUENCE [LARGE SCALE GENOMIC DNA]</scope>
    <source>
        <strain evidence="5 6">DSM 2698</strain>
    </source>
</reference>
<keyword evidence="3" id="KW-1133">Transmembrane helix</keyword>
<dbReference type="GO" id="GO:0003824">
    <property type="term" value="F:catalytic activity"/>
    <property type="evidence" value="ECO:0007669"/>
    <property type="project" value="UniProtKB-ARBA"/>
</dbReference>
<keyword evidence="1" id="KW-0732">Signal</keyword>
<keyword evidence="3" id="KW-0472">Membrane</keyword>
<dbReference type="PROSITE" id="PS50887">
    <property type="entry name" value="GGDEF"/>
    <property type="match status" value="1"/>
</dbReference>
<evidence type="ECO:0000259" key="4">
    <source>
        <dbReference type="PROSITE" id="PS50887"/>
    </source>
</evidence>
<keyword evidence="6" id="KW-1185">Reference proteome</keyword>
<evidence type="ECO:0000313" key="5">
    <source>
        <dbReference type="EMBL" id="SCZ23612.1"/>
    </source>
</evidence>
<dbReference type="SMART" id="SM00267">
    <property type="entry name" value="GGDEF"/>
    <property type="match status" value="1"/>
</dbReference>
<gene>
    <name evidence="5" type="ORF">SAMN03080610_00569</name>
</gene>
<dbReference type="InterPro" id="IPR000160">
    <property type="entry name" value="GGDEF_dom"/>
</dbReference>
<dbReference type="SMART" id="SM00062">
    <property type="entry name" value="PBPb"/>
    <property type="match status" value="3"/>
</dbReference>
<dbReference type="FunFam" id="3.30.70.270:FF:000001">
    <property type="entry name" value="Diguanylate cyclase domain protein"/>
    <property type="match status" value="1"/>
</dbReference>
<evidence type="ECO:0000313" key="6">
    <source>
        <dbReference type="Proteomes" id="UP000199347"/>
    </source>
</evidence>
<dbReference type="STRING" id="1120955.SAMN03080610_00569"/>
<proteinExistence type="predicted"/>
<dbReference type="AlphaFoldDB" id="A0A1G5MEN6"/>
<protein>
    <submittedName>
        <fullName evidence="5">Polar amino acid transport system substrate-binding protein</fullName>
    </submittedName>
</protein>
<accession>A0A1G5MEN6</accession>
<feature type="region of interest" description="Disordered" evidence="2">
    <location>
        <begin position="250"/>
        <end position="270"/>
    </location>
</feature>
<dbReference type="Pfam" id="PF00497">
    <property type="entry name" value="SBP_bac_3"/>
    <property type="match status" value="3"/>
</dbReference>
<feature type="compositionally biased region" description="Low complexity" evidence="2">
    <location>
        <begin position="256"/>
        <end position="270"/>
    </location>
</feature>
<dbReference type="Gene3D" id="3.40.190.10">
    <property type="entry name" value="Periplasmic binding protein-like II"/>
    <property type="match status" value="6"/>
</dbReference>
<evidence type="ECO:0000256" key="1">
    <source>
        <dbReference type="ARBA" id="ARBA00022729"/>
    </source>
</evidence>
<sequence>MLTGPNPRMSPRLMGIVRSSLALIVAALIVIASGAPGRAVELSDAERQWVAEHPTVTVGVVADNEPYSFFRNGSMMGWTLDVLDRIEVESGLTFVPRMGTWPEIYGNFRAGRLDVVADISLTEARQPFIAFTDPYHQRRTVIFQNVDHPLPQPIDAEALAKKRIGVIKDIYYGGALRKAGIEPVDYDTYRDLMAALAFGWVDAVIAAEMTGNFFARENGFSNVEAGGPVPLTGVSLEDFRLGVLKPEAEPVGGSAGNTTGDATGGAAWSASERGDGDVVVAAARDRDREMLHAILAKAVAALPTEELAAITERWLSYRSGRVFSAGPLRLLPEEQQFVANAPPLKVGFISDYEPLSFLRDGRGQGFAVDLMHEISAATGLAMIPVYDSGANILQAFRDGDIDIMSNMSRTAEREDYTLFTREYHRIPNAVFVRSGFGPYRGLESLDGRSVGIAEEIYYADALKARVEDVRTYATQEEILQALARGEVDAAIMALSNGRAIIRRLGLINIEIGGEFLMQGVQREDLRFGVSPSYPYARSIIDRAMSAMSATRWNELETRWLGPTVAGMERQRPLLTSEERAYLDRKGVLKVCVDPLTPPYTSVDKAGDFTGVASDVMERLARQGGFSWQVVPVPIWGGGLKMAEDYECDVLPFVTDSTAADDLWTFTLPYLVLPMAVASSLNEPIVSTMNDLAGKRVGIAPGESPLRVLQERYPNVNLVEVKSEAEALTGVRRGELDAALGTLPSLGYLLASKRLYDVKVAGRIFEDWRASIATRSDEPMLAAIFAKLVAGLDEQEVQTMLSRQMLVRIDERVDYSRLLLLGGVALITLVLVIYWNRKLRRLNAALERANQKLQDVSITDALTGLYNRRHFDARAADEFGLCQRNRWLFSVAMIDVDHFKSVNDGHGHLFGDQCLRHIARLAREVFGEDGDILGRYGGEEFIIFTLGGGSEDFFERLEVLRRRVEEAPFTAGEETWRLTVSLGGYAAIPAPEAKLSDFVREADARLYEAKARGRNRVVGETRAEKSADVKAEGRGEMEEAG</sequence>
<organism evidence="5 6">
    <name type="scientific">Afifella marina DSM 2698</name>
    <dbReference type="NCBI Taxonomy" id="1120955"/>
    <lineage>
        <taxon>Bacteria</taxon>
        <taxon>Pseudomonadati</taxon>
        <taxon>Pseudomonadota</taxon>
        <taxon>Alphaproteobacteria</taxon>
        <taxon>Hyphomicrobiales</taxon>
        <taxon>Afifellaceae</taxon>
        <taxon>Afifella</taxon>
    </lineage>
</organism>
<dbReference type="Gene3D" id="3.30.70.270">
    <property type="match status" value="1"/>
</dbReference>
<dbReference type="InterPro" id="IPR029787">
    <property type="entry name" value="Nucleotide_cyclase"/>
</dbReference>
<dbReference type="EMBL" id="FMVW01000001">
    <property type="protein sequence ID" value="SCZ23612.1"/>
    <property type="molecule type" value="Genomic_DNA"/>
</dbReference>
<feature type="region of interest" description="Disordered" evidence="2">
    <location>
        <begin position="1017"/>
        <end position="1040"/>
    </location>
</feature>
<dbReference type="CDD" id="cd01007">
    <property type="entry name" value="PBP2_BvgS_HisK_like"/>
    <property type="match status" value="2"/>
</dbReference>
<dbReference type="InterPro" id="IPR043128">
    <property type="entry name" value="Rev_trsase/Diguanyl_cyclase"/>
</dbReference>
<feature type="transmembrane region" description="Helical" evidence="3">
    <location>
        <begin position="814"/>
        <end position="834"/>
    </location>
</feature>
<feature type="domain" description="GGDEF" evidence="4">
    <location>
        <begin position="886"/>
        <end position="1021"/>
    </location>
</feature>
<dbReference type="InterPro" id="IPR001638">
    <property type="entry name" value="Solute-binding_3/MltF_N"/>
</dbReference>
<dbReference type="CDD" id="cd01949">
    <property type="entry name" value="GGDEF"/>
    <property type="match status" value="1"/>
</dbReference>
<dbReference type="SUPFAM" id="SSF55073">
    <property type="entry name" value="Nucleotide cyclase"/>
    <property type="match status" value="1"/>
</dbReference>
<dbReference type="Proteomes" id="UP000199347">
    <property type="component" value="Unassembled WGS sequence"/>
</dbReference>
<dbReference type="Pfam" id="PF00990">
    <property type="entry name" value="GGDEF"/>
    <property type="match status" value="1"/>
</dbReference>
<dbReference type="PANTHER" id="PTHR35936">
    <property type="entry name" value="MEMBRANE-BOUND LYTIC MUREIN TRANSGLYCOSYLASE F"/>
    <property type="match status" value="1"/>
</dbReference>